<feature type="domain" description="PiggyBac transposable element-derived protein" evidence="1">
    <location>
        <begin position="6"/>
        <end position="78"/>
    </location>
</feature>
<comment type="caution">
    <text evidence="3">The sequence shown here is derived from an EMBL/GenBank/DDBJ whole genome shotgun (WGS) entry which is preliminary data.</text>
</comment>
<reference evidence="4 6" key="2">
    <citation type="submission" date="2024-07" db="EMBL/GenBank/DDBJ databases">
        <authorList>
            <person name="Akdeniz Z."/>
        </authorList>
    </citation>
    <scope>NUCLEOTIDE SEQUENCE [LARGE SCALE GENOMIC DNA]</scope>
</reference>
<dbReference type="InterPro" id="IPR029526">
    <property type="entry name" value="PGBD"/>
</dbReference>
<evidence type="ECO:0000313" key="3">
    <source>
        <dbReference type="EMBL" id="CAI9956292.1"/>
    </source>
</evidence>
<name>A0AA86ULS0_9EUKA</name>
<evidence type="ECO:0000313" key="6">
    <source>
        <dbReference type="Proteomes" id="UP001642409"/>
    </source>
</evidence>
<dbReference type="EMBL" id="CAXDID020000408">
    <property type="protein sequence ID" value="CAL6088410.1"/>
    <property type="molecule type" value="Genomic_DNA"/>
</dbReference>
<organism evidence="3">
    <name type="scientific">Hexamita inflata</name>
    <dbReference type="NCBI Taxonomy" id="28002"/>
    <lineage>
        <taxon>Eukaryota</taxon>
        <taxon>Metamonada</taxon>
        <taxon>Diplomonadida</taxon>
        <taxon>Hexamitidae</taxon>
        <taxon>Hexamitinae</taxon>
        <taxon>Hexamita</taxon>
    </lineage>
</organism>
<evidence type="ECO:0000313" key="4">
    <source>
        <dbReference type="EMBL" id="CAL6062074.1"/>
    </source>
</evidence>
<dbReference type="Pfam" id="PF13843">
    <property type="entry name" value="DDE_Tnp_1_7"/>
    <property type="match status" value="1"/>
</dbReference>
<evidence type="ECO:0000313" key="2">
    <source>
        <dbReference type="EMBL" id="CAI9949387.1"/>
    </source>
</evidence>
<dbReference type="EMBL" id="CATOUU010000796">
    <property type="protein sequence ID" value="CAI9949387.1"/>
    <property type="molecule type" value="Genomic_DNA"/>
</dbReference>
<accession>A0AA86ULS0</accession>
<dbReference type="AlphaFoldDB" id="A0AA86ULS0"/>
<evidence type="ECO:0000259" key="1">
    <source>
        <dbReference type="Pfam" id="PF13843"/>
    </source>
</evidence>
<dbReference type="EMBL" id="CATOUU010000872">
    <property type="protein sequence ID" value="CAI9956292.1"/>
    <property type="molecule type" value="Genomic_DNA"/>
</dbReference>
<proteinExistence type="predicted"/>
<reference evidence="3" key="1">
    <citation type="submission" date="2023-06" db="EMBL/GenBank/DDBJ databases">
        <authorList>
            <person name="Kurt Z."/>
        </authorList>
    </citation>
    <scope>NUCLEOTIDE SEQUENCE</scope>
</reference>
<sequence length="192" mass="22813">MIYNKSKYVDEPQKMQAFTSAREIPREQPEIVRYYNNNYKGVDYVDQLTSSIKYPGRCTRWTTRMFIYFMQMILVNGYSLMKIQHPDYKDIDISDYVKSIIIQMQINLRKYQTKASPRKIDECNIPFASPKGLTAYNHQQVKSGHGKCISCKQCWTTHVCSCRQFRLCDECYKAHVSEMKTYSCYRNIPKRK</sequence>
<dbReference type="EMBL" id="CAXDID020000237">
    <property type="protein sequence ID" value="CAL6062074.1"/>
    <property type="molecule type" value="Genomic_DNA"/>
</dbReference>
<protein>
    <submittedName>
        <fullName evidence="3">Transposase IS4</fullName>
    </submittedName>
    <submittedName>
        <fullName evidence="4">Transposase_IS4</fullName>
    </submittedName>
</protein>
<keyword evidence="6" id="KW-1185">Reference proteome</keyword>
<gene>
    <name evidence="2" type="ORF">HINF_LOCUS37032</name>
    <name evidence="3" type="ORF">HINF_LOCUS43937</name>
    <name evidence="4" type="ORF">HINF_LOCUS50016</name>
    <name evidence="5" type="ORF">HINF_LOCUS64113</name>
</gene>
<dbReference type="Proteomes" id="UP001642409">
    <property type="component" value="Unassembled WGS sequence"/>
</dbReference>
<evidence type="ECO:0000313" key="5">
    <source>
        <dbReference type="EMBL" id="CAL6088410.1"/>
    </source>
</evidence>